<keyword evidence="2" id="KW-0812">Transmembrane</keyword>
<dbReference type="AlphaFoldDB" id="A0A7I7YG40"/>
<dbReference type="PANTHER" id="PTHR36974">
    <property type="entry name" value="MEMBRANE PROTEIN-RELATED"/>
    <property type="match status" value="1"/>
</dbReference>
<keyword evidence="4" id="KW-1185">Reference proteome</keyword>
<reference evidence="3 4" key="1">
    <citation type="journal article" date="2019" name="Emerg. Microbes Infect.">
        <title>Comprehensive subspecies identification of 175 nontuberculous mycobacteria species based on 7547 genomic profiles.</title>
        <authorList>
            <person name="Matsumoto Y."/>
            <person name="Kinjo T."/>
            <person name="Motooka D."/>
            <person name="Nabeya D."/>
            <person name="Jung N."/>
            <person name="Uechi K."/>
            <person name="Horii T."/>
            <person name="Iida T."/>
            <person name="Fujita J."/>
            <person name="Nakamura S."/>
        </authorList>
    </citation>
    <scope>NUCLEOTIDE SEQUENCE [LARGE SCALE GENOMIC DNA]</scope>
    <source>
        <strain evidence="3 4">JCM 14738</strain>
    </source>
</reference>
<sequence>MTGRRTAARRLVGTRHNEAMTSTPALPRDPNQTLAYRIAALLIGVGTVHFLAPKPFDEIVPAELPGSPRLYTYVSGVAEVGIGALLLARGTRRFGALAAVALFLGVFPANVNMCRLWWDKPWPMRIVALARLPLQIPMITAALKVRRNS</sequence>
<feature type="transmembrane region" description="Helical" evidence="2">
    <location>
        <begin position="71"/>
        <end position="88"/>
    </location>
</feature>
<organism evidence="3 4">
    <name type="scientific">Mycobacterium conspicuum</name>
    <dbReference type="NCBI Taxonomy" id="44010"/>
    <lineage>
        <taxon>Bacteria</taxon>
        <taxon>Bacillati</taxon>
        <taxon>Actinomycetota</taxon>
        <taxon>Actinomycetes</taxon>
        <taxon>Mycobacteriales</taxon>
        <taxon>Mycobacteriaceae</taxon>
        <taxon>Mycobacterium</taxon>
    </lineage>
</organism>
<feature type="region of interest" description="Disordered" evidence="1">
    <location>
        <begin position="1"/>
        <end position="28"/>
    </location>
</feature>
<evidence type="ECO:0000313" key="3">
    <source>
        <dbReference type="EMBL" id="BBZ40327.1"/>
    </source>
</evidence>
<feature type="transmembrane region" description="Helical" evidence="2">
    <location>
        <begin position="95"/>
        <end position="118"/>
    </location>
</feature>
<evidence type="ECO:0000313" key="4">
    <source>
        <dbReference type="Proteomes" id="UP000467385"/>
    </source>
</evidence>
<evidence type="ECO:0000256" key="1">
    <source>
        <dbReference type="SAM" id="MobiDB-lite"/>
    </source>
</evidence>
<feature type="compositionally biased region" description="Polar residues" evidence="1">
    <location>
        <begin position="19"/>
        <end position="28"/>
    </location>
</feature>
<accession>A0A7I7YG40</accession>
<keyword evidence="2" id="KW-1133">Transmembrane helix</keyword>
<evidence type="ECO:0000256" key="2">
    <source>
        <dbReference type="SAM" id="Phobius"/>
    </source>
</evidence>
<gene>
    <name evidence="3" type="ORF">MCNS_33900</name>
</gene>
<feature type="transmembrane region" description="Helical" evidence="2">
    <location>
        <begin position="124"/>
        <end position="143"/>
    </location>
</feature>
<dbReference type="PANTHER" id="PTHR36974:SF1">
    <property type="entry name" value="DOXX FAMILY MEMBRANE PROTEIN"/>
    <property type="match status" value="1"/>
</dbReference>
<keyword evidence="2" id="KW-0472">Membrane</keyword>
<protein>
    <submittedName>
        <fullName evidence="3">Membrane protein</fullName>
    </submittedName>
</protein>
<name>A0A7I7YG40_9MYCO</name>
<dbReference type="Proteomes" id="UP000467385">
    <property type="component" value="Chromosome"/>
</dbReference>
<feature type="transmembrane region" description="Helical" evidence="2">
    <location>
        <begin position="34"/>
        <end position="51"/>
    </location>
</feature>
<proteinExistence type="predicted"/>
<dbReference type="EMBL" id="AP022613">
    <property type="protein sequence ID" value="BBZ40327.1"/>
    <property type="molecule type" value="Genomic_DNA"/>
</dbReference>